<evidence type="ECO:0000256" key="1">
    <source>
        <dbReference type="SAM" id="MobiDB-lite"/>
    </source>
</evidence>
<accession>A0A757VVD7</accession>
<dbReference type="AlphaFoldDB" id="A0A757VVD7"/>
<dbReference type="EMBL" id="DAAXGR010000015">
    <property type="protein sequence ID" value="HAG0930100.1"/>
    <property type="molecule type" value="Genomic_DNA"/>
</dbReference>
<evidence type="ECO:0000313" key="2">
    <source>
        <dbReference type="EMBL" id="HAG0930100.1"/>
    </source>
</evidence>
<feature type="region of interest" description="Disordered" evidence="1">
    <location>
        <begin position="1"/>
        <end position="20"/>
    </location>
</feature>
<protein>
    <submittedName>
        <fullName evidence="2">Uncharacterized protein</fullName>
    </submittedName>
</protein>
<feature type="compositionally biased region" description="Basic and acidic residues" evidence="1">
    <location>
        <begin position="1"/>
        <end position="10"/>
    </location>
</feature>
<reference evidence="2" key="1">
    <citation type="journal article" date="2018" name="Genome Biol.">
        <title>SKESA: strategic k-mer extension for scrupulous assemblies.</title>
        <authorList>
            <person name="Souvorov A."/>
            <person name="Agarwala R."/>
            <person name="Lipman D.J."/>
        </authorList>
    </citation>
    <scope>NUCLEOTIDE SEQUENCE</scope>
    <source>
        <strain evidence="2">MA.CK_94/00004459</strain>
    </source>
</reference>
<sequence length="142" mass="15902">MPSATGEKESGAFVPPQKPTKAYPHPVTCVLAGHTATEGASEGKQAEFPQTTRVSAVLFDFQRPDWHVCFPDFEGLSVSSRTREAAMDTASFMLLRRLAMAAQQGKRIQKWRWITVPETGILVVIYPESRRRVKVTRQTELI</sequence>
<proteinExistence type="predicted"/>
<comment type="caution">
    <text evidence="2">The sequence shown here is derived from an EMBL/GenBank/DDBJ whole genome shotgun (WGS) entry which is preliminary data.</text>
</comment>
<organism evidence="2">
    <name type="scientific">Salmonella enterica</name>
    <name type="common">Salmonella choleraesuis</name>
    <dbReference type="NCBI Taxonomy" id="28901"/>
    <lineage>
        <taxon>Bacteria</taxon>
        <taxon>Pseudomonadati</taxon>
        <taxon>Pseudomonadota</taxon>
        <taxon>Gammaproteobacteria</taxon>
        <taxon>Enterobacterales</taxon>
        <taxon>Enterobacteriaceae</taxon>
        <taxon>Salmonella</taxon>
    </lineage>
</organism>
<name>A0A757VVD7_SALER</name>
<gene>
    <name evidence="2" type="ORF">G8S40_004148</name>
</gene>
<reference evidence="2" key="2">
    <citation type="submission" date="2020-02" db="EMBL/GenBank/DDBJ databases">
        <authorList>
            <consortium name="NCBI Pathogen Detection Project"/>
        </authorList>
    </citation>
    <scope>NUCLEOTIDE SEQUENCE</scope>
    <source>
        <strain evidence="2">MA.CK_94/00004459</strain>
    </source>
</reference>